<name>K8Y8T3_9LEPT</name>
<evidence type="ECO:0000313" key="2">
    <source>
        <dbReference type="Proteomes" id="UP000035800"/>
    </source>
</evidence>
<dbReference type="Proteomes" id="UP000035800">
    <property type="component" value="Chromosome I"/>
</dbReference>
<dbReference type="EMBL" id="CP006694">
    <property type="protein sequence ID" value="EKT86952.1"/>
    <property type="molecule type" value="Genomic_DNA"/>
</dbReference>
<evidence type="ECO:0000313" key="1">
    <source>
        <dbReference type="EMBL" id="EKT86952.1"/>
    </source>
</evidence>
<accession>K8Y8T3</accession>
<dbReference type="KEGG" id="lst:LSS_09898"/>
<proteinExistence type="predicted"/>
<reference evidence="1 2" key="2">
    <citation type="journal article" date="2014" name="Emerg. Microbes Infect.">
        <title>Potential impact on kidney infection: a whole-genome analysis of Leptospira santarosai serovar Shermani.</title>
        <authorList>
            <person name="Chou L.F."/>
            <person name="Chen T.W."/>
            <person name="Ko Y.C."/>
            <person name="Pan M.J."/>
            <person name="Tian Y.C."/>
            <person name="Chiu C.H."/>
            <person name="Tang P."/>
            <person name="Hung C.C."/>
            <person name="Yang C.W."/>
        </authorList>
    </citation>
    <scope>NUCLEOTIDE SEQUENCE</scope>
    <source>
        <strain evidence="1 2">LT 821</strain>
    </source>
</reference>
<reference evidence="1 2" key="1">
    <citation type="journal article" date="2012" name="Gene">
        <title>Sequence of Leptospira santarosai serovar Shermani genome and prediction of virulence-associated genes.</title>
        <authorList>
            <person name="Chou L.F."/>
            <person name="Chen Y.T."/>
            <person name="Lu C.W."/>
            <person name="Ko Y.C."/>
            <person name="Tang C.Y."/>
            <person name="Pan M.J."/>
            <person name="Tian Y.C."/>
            <person name="Chiu C.H."/>
            <person name="Hung C.C."/>
            <person name="Yang C.W."/>
        </authorList>
    </citation>
    <scope>NUCLEOTIDE SEQUENCE [LARGE SCALE GENOMIC DNA]</scope>
    <source>
        <strain evidence="1">LT 821</strain>
    </source>
</reference>
<dbReference type="PATRIC" id="fig|758847.3.peg.2074"/>
<gene>
    <name evidence="1" type="ORF">LSS_09898</name>
</gene>
<protein>
    <submittedName>
        <fullName evidence="1">Uncharacterized protein</fullName>
    </submittedName>
</protein>
<organism evidence="1 2">
    <name type="scientific">Leptospira santarosai serovar Shermani str. LT 821</name>
    <dbReference type="NCBI Taxonomy" id="758847"/>
    <lineage>
        <taxon>Bacteria</taxon>
        <taxon>Pseudomonadati</taxon>
        <taxon>Spirochaetota</taxon>
        <taxon>Spirochaetia</taxon>
        <taxon>Leptospirales</taxon>
        <taxon>Leptospiraceae</taxon>
        <taxon>Leptospira</taxon>
    </lineage>
</organism>
<sequence length="112" mass="12989">MDFSGKGPIDFRIKSVSFTKKSLYFPPYFLNILSAIFKDVFMQEQGAKFKNQLERYVNYRGIDIVLYLKDGSRVELDRNRKIVGERIVYFPSKNLTSAVEIASISRAEFFVA</sequence>
<dbReference type="AlphaFoldDB" id="K8Y8T3"/>